<protein>
    <submittedName>
        <fullName evidence="2">Acyltransferase family protein</fullName>
    </submittedName>
</protein>
<feature type="transmembrane region" description="Helical" evidence="1">
    <location>
        <begin position="96"/>
        <end position="112"/>
    </location>
</feature>
<dbReference type="PANTHER" id="PTHR31061:SF24">
    <property type="entry name" value="LD22376P"/>
    <property type="match status" value="1"/>
</dbReference>
<keyword evidence="2" id="KW-0808">Transferase</keyword>
<evidence type="ECO:0000313" key="3">
    <source>
        <dbReference type="Proteomes" id="UP001595818"/>
    </source>
</evidence>
<feature type="transmembrane region" description="Helical" evidence="1">
    <location>
        <begin position="270"/>
        <end position="294"/>
    </location>
</feature>
<feature type="transmembrane region" description="Helical" evidence="1">
    <location>
        <begin position="242"/>
        <end position="264"/>
    </location>
</feature>
<feature type="transmembrane region" description="Helical" evidence="1">
    <location>
        <begin position="212"/>
        <end position="230"/>
    </location>
</feature>
<keyword evidence="3" id="KW-1185">Reference proteome</keyword>
<keyword evidence="1" id="KW-0472">Membrane</keyword>
<evidence type="ECO:0000256" key="1">
    <source>
        <dbReference type="SAM" id="Phobius"/>
    </source>
</evidence>
<keyword evidence="2" id="KW-0012">Acyltransferase</keyword>
<comment type="caution">
    <text evidence="2">The sequence shown here is derived from an EMBL/GenBank/DDBJ whole genome shotgun (WGS) entry which is preliminary data.</text>
</comment>
<name>A0ABV9T5A8_9BACT</name>
<gene>
    <name evidence="2" type="ORF">ACFPFU_16735</name>
</gene>
<keyword evidence="1" id="KW-0812">Transmembrane</keyword>
<dbReference type="GO" id="GO:0016746">
    <property type="term" value="F:acyltransferase activity"/>
    <property type="evidence" value="ECO:0007669"/>
    <property type="project" value="UniProtKB-KW"/>
</dbReference>
<dbReference type="RefSeq" id="WP_377066117.1">
    <property type="nucleotide sequence ID" value="NZ_JBHSJJ010000010.1"/>
</dbReference>
<feature type="transmembrane region" description="Helical" evidence="1">
    <location>
        <begin position="314"/>
        <end position="334"/>
    </location>
</feature>
<organism evidence="2 3">
    <name type="scientific">Negadavirga shengliensis</name>
    <dbReference type="NCBI Taxonomy" id="1389218"/>
    <lineage>
        <taxon>Bacteria</taxon>
        <taxon>Pseudomonadati</taxon>
        <taxon>Bacteroidota</taxon>
        <taxon>Cytophagia</taxon>
        <taxon>Cytophagales</taxon>
        <taxon>Cyclobacteriaceae</taxon>
        <taxon>Negadavirga</taxon>
    </lineage>
</organism>
<feature type="transmembrane region" description="Helical" evidence="1">
    <location>
        <begin position="132"/>
        <end position="150"/>
    </location>
</feature>
<feature type="transmembrane region" description="Helical" evidence="1">
    <location>
        <begin position="155"/>
        <end position="173"/>
    </location>
</feature>
<sequence length="383" mass="43345">MAALTVKEKTTKNVERYLSIDVLRGLTVALMIVVNTPGSWSTNYAPFLHAPWHGWTITDLVFPSFLFVVGNAMSFSMKNLMVQDKKPFLSKVMKRTLVIFLIGLLLAAYPFFRMGDTGMVPFDFTKIRIMGVLQRIAVCYAISAFVLYFLNKRGAIVFSVIALVGYWMVMYIYGETGDPYSLVGNAARRLDLFLIGAENLYRGEGIPFDPEGLLSTFPATVNVIAGFLVGDFIQKSGNRIRTIALLIGVGTGLFLLGSLWDIWFPINKKIWTSSFVLVTVGISTVCIALLMYVIEIMKLKKWAYFFEVFGKNPLMLYVLSGVFVKTMLVIRIEGQASKSWLYERFFVPYFAPNNASLLFAVGFMLVIWLIGYWMDKKRIYIKV</sequence>
<accession>A0ABV9T5A8</accession>
<dbReference type="Proteomes" id="UP001595818">
    <property type="component" value="Unassembled WGS sequence"/>
</dbReference>
<keyword evidence="1" id="KW-1133">Transmembrane helix</keyword>
<feature type="transmembrane region" description="Helical" evidence="1">
    <location>
        <begin position="21"/>
        <end position="40"/>
    </location>
</feature>
<reference evidence="3" key="1">
    <citation type="journal article" date="2019" name="Int. J. Syst. Evol. Microbiol.">
        <title>The Global Catalogue of Microorganisms (GCM) 10K type strain sequencing project: providing services to taxonomists for standard genome sequencing and annotation.</title>
        <authorList>
            <consortium name="The Broad Institute Genomics Platform"/>
            <consortium name="The Broad Institute Genome Sequencing Center for Infectious Disease"/>
            <person name="Wu L."/>
            <person name="Ma J."/>
        </authorList>
    </citation>
    <scope>NUCLEOTIDE SEQUENCE [LARGE SCALE GENOMIC DNA]</scope>
    <source>
        <strain evidence="3">CGMCC 4.7466</strain>
    </source>
</reference>
<proteinExistence type="predicted"/>
<feature type="transmembrane region" description="Helical" evidence="1">
    <location>
        <begin position="52"/>
        <end position="75"/>
    </location>
</feature>
<evidence type="ECO:0000313" key="2">
    <source>
        <dbReference type="EMBL" id="MFC4873350.1"/>
    </source>
</evidence>
<feature type="transmembrane region" description="Helical" evidence="1">
    <location>
        <begin position="354"/>
        <end position="374"/>
    </location>
</feature>
<dbReference type="EMBL" id="JBHSJJ010000010">
    <property type="protein sequence ID" value="MFC4873350.1"/>
    <property type="molecule type" value="Genomic_DNA"/>
</dbReference>
<dbReference type="PANTHER" id="PTHR31061">
    <property type="entry name" value="LD22376P"/>
    <property type="match status" value="1"/>
</dbReference>